<dbReference type="PANTHER" id="PTHR10696">
    <property type="entry name" value="GAMMA-BUTYROBETAINE HYDROXYLASE-RELATED"/>
    <property type="match status" value="1"/>
</dbReference>
<dbReference type="InterPro" id="IPR050411">
    <property type="entry name" value="AlphaKG_dependent_hydroxylases"/>
</dbReference>
<dbReference type="InterPro" id="IPR042098">
    <property type="entry name" value="TauD-like_sf"/>
</dbReference>
<reference evidence="3" key="1">
    <citation type="submission" date="2018-06" db="EMBL/GenBank/DDBJ databases">
        <authorList>
            <person name="Zhirakovskaya E."/>
        </authorList>
    </citation>
    <scope>NUCLEOTIDE SEQUENCE</scope>
</reference>
<proteinExistence type="predicted"/>
<dbReference type="EC" id="1.-.-.-" evidence="3"/>
<protein>
    <submittedName>
        <fullName evidence="3">Clavaminate synthase-like protein At3g21360</fullName>
        <ecNumber evidence="3">1.-.-.-</ecNumber>
    </submittedName>
</protein>
<gene>
    <name evidence="3" type="ORF">MNBD_PLANCTO02-2944</name>
</gene>
<dbReference type="EMBL" id="UOGL01000248">
    <property type="protein sequence ID" value="VAX38703.1"/>
    <property type="molecule type" value="Genomic_DNA"/>
</dbReference>
<accession>A0A3B1DPB4</accession>
<feature type="domain" description="TauD/TfdA-like" evidence="2">
    <location>
        <begin position="37"/>
        <end position="324"/>
    </location>
</feature>
<evidence type="ECO:0000259" key="2">
    <source>
        <dbReference type="Pfam" id="PF02668"/>
    </source>
</evidence>
<evidence type="ECO:0000256" key="1">
    <source>
        <dbReference type="ARBA" id="ARBA00023002"/>
    </source>
</evidence>
<dbReference type="InterPro" id="IPR003819">
    <property type="entry name" value="TauD/TfdA-like"/>
</dbReference>
<sequence>MTHNLTNSLNVSAISFPTQQTFGDTVFPYLIKCESPDASLQQTIDWTAENATDLLELSYKHGAILFRGFPFTTVEEFDPFIAAFGLPNFPYKKSLSNAVRVNRTERIFSANEAPSEVDILYHHEMAQTPFYPKTIFFCCEVAADEGGATSLCRSDILLERLEEEYPEFVQNCEELGLKYFSVMPLQDDAQSGMGRSWKSTLGVETKEDAETRLKELNYTWEWLDDDSLRATTPTLPCIREVTENRKTFFNQLIAAFCGWKDSRNDPSEAIRFGDGSKLDTAAVMRAVALSEELTFDLDWQVGDIALVDNTLIMHGRQPFKGTRKVFASLACAEENLFQLQHS</sequence>
<evidence type="ECO:0000313" key="3">
    <source>
        <dbReference type="EMBL" id="VAX38703.1"/>
    </source>
</evidence>
<name>A0A3B1DPB4_9ZZZZ</name>
<organism evidence="3">
    <name type="scientific">hydrothermal vent metagenome</name>
    <dbReference type="NCBI Taxonomy" id="652676"/>
    <lineage>
        <taxon>unclassified sequences</taxon>
        <taxon>metagenomes</taxon>
        <taxon>ecological metagenomes</taxon>
    </lineage>
</organism>
<dbReference type="SUPFAM" id="SSF51197">
    <property type="entry name" value="Clavaminate synthase-like"/>
    <property type="match status" value="1"/>
</dbReference>
<keyword evidence="1 3" id="KW-0560">Oxidoreductase</keyword>
<dbReference type="Pfam" id="PF02668">
    <property type="entry name" value="TauD"/>
    <property type="match status" value="1"/>
</dbReference>
<dbReference type="GO" id="GO:0016491">
    <property type="term" value="F:oxidoreductase activity"/>
    <property type="evidence" value="ECO:0007669"/>
    <property type="project" value="UniProtKB-KW"/>
</dbReference>
<dbReference type="PANTHER" id="PTHR10696:SF21">
    <property type="entry name" value="TAUD_TFDA-LIKE DOMAIN-CONTAINING PROTEIN"/>
    <property type="match status" value="1"/>
</dbReference>
<dbReference type="Gene3D" id="3.60.130.10">
    <property type="entry name" value="Clavaminate synthase-like"/>
    <property type="match status" value="1"/>
</dbReference>
<dbReference type="AlphaFoldDB" id="A0A3B1DPB4"/>